<name>A0ABX8QSR6_9ACTN</name>
<organism evidence="2 3">
    <name type="scientific">Actinomadura graeca</name>
    <dbReference type="NCBI Taxonomy" id="2750812"/>
    <lineage>
        <taxon>Bacteria</taxon>
        <taxon>Bacillati</taxon>
        <taxon>Actinomycetota</taxon>
        <taxon>Actinomycetes</taxon>
        <taxon>Streptosporangiales</taxon>
        <taxon>Thermomonosporaceae</taxon>
        <taxon>Actinomadura</taxon>
    </lineage>
</organism>
<dbReference type="RefSeq" id="WP_231334926.1">
    <property type="nucleotide sequence ID" value="NZ_CP059572.1"/>
</dbReference>
<proteinExistence type="predicted"/>
<accession>A0ABX8QSR6</accession>
<keyword evidence="3" id="KW-1185">Reference proteome</keyword>
<protein>
    <submittedName>
        <fullName evidence="2">Uncharacterized protein</fullName>
    </submittedName>
</protein>
<feature type="compositionally biased region" description="Polar residues" evidence="1">
    <location>
        <begin position="66"/>
        <end position="77"/>
    </location>
</feature>
<evidence type="ECO:0000313" key="2">
    <source>
        <dbReference type="EMBL" id="QXJ21751.1"/>
    </source>
</evidence>
<gene>
    <name evidence="2" type="ORF">AGRA3207_002638</name>
</gene>
<sequence length="77" mass="8920">MFHSDIMRGIMRERARDLRAEAQAARNASFARRAREFWEEQAQLAASRVRRRPRGPVRPRSAAHTRCTSRSGTVQAR</sequence>
<feature type="compositionally biased region" description="Basic residues" evidence="1">
    <location>
        <begin position="48"/>
        <end position="63"/>
    </location>
</feature>
<dbReference type="Proteomes" id="UP001049518">
    <property type="component" value="Chromosome"/>
</dbReference>
<dbReference type="EMBL" id="CP059572">
    <property type="protein sequence ID" value="QXJ21751.1"/>
    <property type="molecule type" value="Genomic_DNA"/>
</dbReference>
<evidence type="ECO:0000313" key="3">
    <source>
        <dbReference type="Proteomes" id="UP001049518"/>
    </source>
</evidence>
<reference evidence="2" key="1">
    <citation type="submission" date="2020-07" db="EMBL/GenBank/DDBJ databases">
        <authorList>
            <person name="Tarantini F.S."/>
            <person name="Hong K.W."/>
            <person name="Chan K.G."/>
        </authorList>
    </citation>
    <scope>NUCLEOTIDE SEQUENCE</scope>
    <source>
        <strain evidence="2">32-07</strain>
    </source>
</reference>
<feature type="region of interest" description="Disordered" evidence="1">
    <location>
        <begin position="45"/>
        <end position="77"/>
    </location>
</feature>
<evidence type="ECO:0000256" key="1">
    <source>
        <dbReference type="SAM" id="MobiDB-lite"/>
    </source>
</evidence>